<reference evidence="2" key="2">
    <citation type="submission" date="2010-05" db="EMBL/GenBank/DDBJ databases">
        <authorList>
            <person name="Almeida L.G."/>
            <person name="Nicolas M.F."/>
            <person name="Souza R.C."/>
            <person name="Vasconcelos A.T.R."/>
        </authorList>
    </citation>
    <scope>NUCLEOTIDE SEQUENCE</scope>
</reference>
<reference evidence="2" key="3">
    <citation type="journal article" date="2013" name="Nucleic Acids Res.">
        <title>The genome of Anopheles darlingi, the main neotropical malaria vector.</title>
        <authorList>
            <person name="Marinotti O."/>
            <person name="Cerqueira G.C."/>
            <person name="de Almeida L.G."/>
            <person name="Ferro M.I."/>
            <person name="Loreto E.L."/>
            <person name="Zaha A."/>
            <person name="Teixeira S.M."/>
            <person name="Wespiser A.R."/>
            <person name="Almeida E Silva A."/>
            <person name="Schlindwein A.D."/>
            <person name="Pacheco A.C."/>
            <person name="Silva A.L."/>
            <person name="Graveley B.R."/>
            <person name="Walenz B.P."/>
            <person name="Lima Bde A."/>
            <person name="Ribeiro C.A."/>
            <person name="Nunes-Silva C.G."/>
            <person name="de Carvalho C.R."/>
            <person name="Soares C.M."/>
            <person name="de Menezes C.B."/>
            <person name="Matiolli C."/>
            <person name="Caffrey D."/>
            <person name="Araujo D.A."/>
            <person name="de Oliveira D.M."/>
            <person name="Golenbock D."/>
            <person name="Grisard E.C."/>
            <person name="Fantinatti-Garboggini F."/>
            <person name="de Carvalho F.M."/>
            <person name="Barcellos F.G."/>
            <person name="Prosdocimi F."/>
            <person name="May G."/>
            <person name="Azevedo Junior G.M."/>
            <person name="Guimaraes G.M."/>
            <person name="Goldman G.H."/>
            <person name="Padilha I.Q."/>
            <person name="Batista Jda S."/>
            <person name="Ferro J.A."/>
            <person name="Ribeiro J.M."/>
            <person name="Fietto J.L."/>
            <person name="Dabbas K.M."/>
            <person name="Cerdeira L."/>
            <person name="Agnez-Lima L.F."/>
            <person name="Brocchi M."/>
            <person name="de Carvalho M.O."/>
            <person name="Teixeira Mde M."/>
            <person name="Diniz Maia Mde M."/>
            <person name="Goldman M.H."/>
            <person name="Cruz Schneider M.P."/>
            <person name="Felipe M.S."/>
            <person name="Hungria M."/>
            <person name="Nicolas M.F."/>
            <person name="Pereira M."/>
            <person name="Montes M.A."/>
            <person name="Cantao M.E."/>
            <person name="Vincentz M."/>
            <person name="Rafael M.S."/>
            <person name="Silverman N."/>
            <person name="Stoco P.H."/>
            <person name="Souza R.C."/>
            <person name="Vicentini R."/>
            <person name="Gazzinelli R.T."/>
            <person name="Neves Rde O."/>
            <person name="Silva R."/>
            <person name="Astolfi-Filho S."/>
            <person name="Maciel T.E."/>
            <person name="Urmenyi T.P."/>
            <person name="Tadei W.P."/>
            <person name="Camargo E.P."/>
            <person name="de Vasconcelos A.T."/>
        </authorList>
    </citation>
    <scope>NUCLEOTIDE SEQUENCE</scope>
</reference>
<evidence type="ECO:0000256" key="1">
    <source>
        <dbReference type="SAM" id="SignalP"/>
    </source>
</evidence>
<dbReference type="EMBL" id="ADMH02002070">
    <property type="protein sequence ID" value="ETN59606.1"/>
    <property type="molecule type" value="Genomic_DNA"/>
</dbReference>
<proteinExistence type="predicted"/>
<protein>
    <submittedName>
        <fullName evidence="2 3">Uncharacterized protein</fullName>
    </submittedName>
</protein>
<dbReference type="HOGENOM" id="CLU_146223_0_0_1"/>
<dbReference type="EnsemblMetazoa" id="ADAC008791-RA">
    <property type="protein sequence ID" value="ADAC008791-PA"/>
    <property type="gene ID" value="ADAC008791"/>
</dbReference>
<reference evidence="2 4" key="1">
    <citation type="journal article" date="2010" name="BMC Genomics">
        <title>Combination of measures distinguishes pre-miRNAs from other stem-loops in the genome of the newly sequenced Anopheles darlingi.</title>
        <authorList>
            <person name="Mendes N.D."/>
            <person name="Freitas A.T."/>
            <person name="Vasconcelos A.T."/>
            <person name="Sagot M.F."/>
        </authorList>
    </citation>
    <scope>NUCLEOTIDE SEQUENCE</scope>
</reference>
<evidence type="ECO:0000313" key="4">
    <source>
        <dbReference type="Proteomes" id="UP000000673"/>
    </source>
</evidence>
<gene>
    <name evidence="2" type="ORF">AND_008791</name>
</gene>
<evidence type="ECO:0000313" key="3">
    <source>
        <dbReference type="EnsemblMetazoa" id="ADAC008791-PA"/>
    </source>
</evidence>
<keyword evidence="1" id="KW-0732">Signal</keyword>
<evidence type="ECO:0000313" key="2">
    <source>
        <dbReference type="EMBL" id="ETN59606.1"/>
    </source>
</evidence>
<reference evidence="3" key="4">
    <citation type="submission" date="2015-06" db="UniProtKB">
        <authorList>
            <consortium name="EnsemblMetazoa"/>
        </authorList>
    </citation>
    <scope>IDENTIFICATION</scope>
</reference>
<feature type="chain" id="PRO_5010154971" evidence="1">
    <location>
        <begin position="17"/>
        <end position="109"/>
    </location>
</feature>
<name>W5J6H9_ANODA</name>
<accession>W5J6H9</accession>
<sequence>MFKVLCLFAIIAVVAAGVSDPRISGLRPVPGPLGRIVKREAVESKDAPESALEEQDDMDKAETFGFGYHKVIHVYPSYYPSYHHGYHGHGYGYGYDYPSYGYGYYGGYY</sequence>
<dbReference type="Proteomes" id="UP000000673">
    <property type="component" value="Unassembled WGS sequence"/>
</dbReference>
<organism evidence="2">
    <name type="scientific">Anopheles darlingi</name>
    <name type="common">Mosquito</name>
    <dbReference type="NCBI Taxonomy" id="43151"/>
    <lineage>
        <taxon>Eukaryota</taxon>
        <taxon>Metazoa</taxon>
        <taxon>Ecdysozoa</taxon>
        <taxon>Arthropoda</taxon>
        <taxon>Hexapoda</taxon>
        <taxon>Insecta</taxon>
        <taxon>Pterygota</taxon>
        <taxon>Neoptera</taxon>
        <taxon>Endopterygota</taxon>
        <taxon>Diptera</taxon>
        <taxon>Nematocera</taxon>
        <taxon>Culicoidea</taxon>
        <taxon>Culicidae</taxon>
        <taxon>Anophelinae</taxon>
        <taxon>Anopheles</taxon>
    </lineage>
</organism>
<dbReference type="VEuPathDB" id="VectorBase:ADAC008791"/>
<dbReference type="OMA" id="HIENCNP"/>
<dbReference type="AlphaFoldDB" id="W5J6H9"/>
<keyword evidence="4" id="KW-1185">Reference proteome</keyword>
<dbReference type="eggNOG" id="ENOG502TBFI">
    <property type="taxonomic scope" value="Eukaryota"/>
</dbReference>
<feature type="signal peptide" evidence="1">
    <location>
        <begin position="1"/>
        <end position="16"/>
    </location>
</feature>